<dbReference type="InterPro" id="IPR001853">
    <property type="entry name" value="DSBA-like_thioredoxin_dom"/>
</dbReference>
<evidence type="ECO:0000313" key="9">
    <source>
        <dbReference type="WBParaSite" id="maker-uti_cns_0047533-snap-gene-0.7-mRNA-1"/>
    </source>
</evidence>
<proteinExistence type="inferred from homology"/>
<evidence type="ECO:0000256" key="4">
    <source>
        <dbReference type="ARBA" id="ARBA00047960"/>
    </source>
</evidence>
<feature type="domain" description="DSBA-like thioredoxin" evidence="7">
    <location>
        <begin position="12"/>
        <end position="215"/>
    </location>
</feature>
<keyword evidence="3" id="KW-0808">Transferase</keyword>
<evidence type="ECO:0000256" key="5">
    <source>
        <dbReference type="ARBA" id="ARBA00073833"/>
    </source>
</evidence>
<feature type="domain" description="DSBA-like thioredoxin" evidence="7">
    <location>
        <begin position="225"/>
        <end position="428"/>
    </location>
</feature>
<dbReference type="InterPro" id="IPR051924">
    <property type="entry name" value="GST_Kappa/NadH"/>
</dbReference>
<dbReference type="GO" id="GO:0004602">
    <property type="term" value="F:glutathione peroxidase activity"/>
    <property type="evidence" value="ECO:0007669"/>
    <property type="project" value="TreeGrafter"/>
</dbReference>
<comment type="catalytic activity">
    <reaction evidence="4">
        <text>RX + glutathione = an S-substituted glutathione + a halide anion + H(+)</text>
        <dbReference type="Rhea" id="RHEA:16437"/>
        <dbReference type="ChEBI" id="CHEBI:15378"/>
        <dbReference type="ChEBI" id="CHEBI:16042"/>
        <dbReference type="ChEBI" id="CHEBI:17792"/>
        <dbReference type="ChEBI" id="CHEBI:57925"/>
        <dbReference type="ChEBI" id="CHEBI:90779"/>
        <dbReference type="EC" id="2.5.1.18"/>
    </reaction>
</comment>
<keyword evidence="8" id="KW-1185">Reference proteome</keyword>
<reference evidence="9" key="1">
    <citation type="submission" date="2016-11" db="UniProtKB">
        <authorList>
            <consortium name="WormBaseParasite"/>
        </authorList>
    </citation>
    <scope>IDENTIFICATION</scope>
</reference>
<evidence type="ECO:0000256" key="2">
    <source>
        <dbReference type="ARBA" id="ARBA00012452"/>
    </source>
</evidence>
<dbReference type="PANTHER" id="PTHR42943">
    <property type="entry name" value="GLUTATHIONE S-TRANSFERASE KAPPA"/>
    <property type="match status" value="1"/>
</dbReference>
<sequence length="433" mass="48756">TLLIQPSKMSRRIDFYYDIVSPYTYLGFEVLCRHRSVWNLAIHFRPFFLGGIMKGANNRPPATVPLKGEHMMQCDLPRLAKHYSVPLVMNDRVVEIMFNTGTLSTMRFLTALQQKQPDAVEPVSRQLFYRLFSSHQDVAQPDSLRAAAEAAGLSADVTAAALTDMLSEEVKSRLKSVTDEAVKLGAFGSPTFIVHTEDGRQEMVFGSDRFHIIGDLLAISAMSRRIDFYYDILSPYSYLGFEVLCRHRSVWNLVINFRPFLLRGVMQSTGNRSPGSVQLKADYMLGRDLPRLSKHYRVPLVMNDKVVERMFKIGTMSTMQFLTAMQKRQPDAVEEVSRQLFYRLFSSHQDVAQPDSLRAAAEAAGLSADVTAAALTDMLSDEVKSRLKTVTDEAVKLGAFGSPTFIVHTEDGRQEMVFGSDRFHIIGDLLAFK</sequence>
<dbReference type="GO" id="GO:0005777">
    <property type="term" value="C:peroxisome"/>
    <property type="evidence" value="ECO:0007669"/>
    <property type="project" value="TreeGrafter"/>
</dbReference>
<evidence type="ECO:0000256" key="1">
    <source>
        <dbReference type="ARBA" id="ARBA00006494"/>
    </source>
</evidence>
<evidence type="ECO:0000256" key="6">
    <source>
        <dbReference type="ARBA" id="ARBA00083519"/>
    </source>
</evidence>
<dbReference type="Gene3D" id="3.40.30.10">
    <property type="entry name" value="Glutaredoxin"/>
    <property type="match status" value="2"/>
</dbReference>
<name>A0A1I8JGA1_9PLAT</name>
<comment type="similarity">
    <text evidence="1">Belongs to the GST superfamily. Kappa family.</text>
</comment>
<dbReference type="GO" id="GO:0006749">
    <property type="term" value="P:glutathione metabolic process"/>
    <property type="evidence" value="ECO:0007669"/>
    <property type="project" value="TreeGrafter"/>
</dbReference>
<dbReference type="WBParaSite" id="maker-uti_cns_0047533-snap-gene-0.7-mRNA-1">
    <property type="protein sequence ID" value="maker-uti_cns_0047533-snap-gene-0.7-mRNA-1"/>
    <property type="gene ID" value="maker-uti_cns_0047533-snap-gene-0.7"/>
</dbReference>
<dbReference type="AlphaFoldDB" id="A0A1I8JGA1"/>
<evidence type="ECO:0000313" key="8">
    <source>
        <dbReference type="Proteomes" id="UP000095280"/>
    </source>
</evidence>
<organism evidence="8 9">
    <name type="scientific">Macrostomum lignano</name>
    <dbReference type="NCBI Taxonomy" id="282301"/>
    <lineage>
        <taxon>Eukaryota</taxon>
        <taxon>Metazoa</taxon>
        <taxon>Spiralia</taxon>
        <taxon>Lophotrochozoa</taxon>
        <taxon>Platyhelminthes</taxon>
        <taxon>Rhabditophora</taxon>
        <taxon>Macrostomorpha</taxon>
        <taxon>Macrostomida</taxon>
        <taxon>Macrostomidae</taxon>
        <taxon>Macrostomum</taxon>
    </lineage>
</organism>
<dbReference type="Pfam" id="PF01323">
    <property type="entry name" value="DSBA"/>
    <property type="match status" value="2"/>
</dbReference>
<dbReference type="FunFam" id="3.40.30.10:FF:000096">
    <property type="entry name" value="Glutathione S-transferase kappa"/>
    <property type="match status" value="2"/>
</dbReference>
<evidence type="ECO:0000259" key="7">
    <source>
        <dbReference type="Pfam" id="PF01323"/>
    </source>
</evidence>
<dbReference type="InterPro" id="IPR036249">
    <property type="entry name" value="Thioredoxin-like_sf"/>
</dbReference>
<dbReference type="GO" id="GO:0004364">
    <property type="term" value="F:glutathione transferase activity"/>
    <property type="evidence" value="ECO:0007669"/>
    <property type="project" value="UniProtKB-EC"/>
</dbReference>
<dbReference type="PANTHER" id="PTHR42943:SF2">
    <property type="entry name" value="GLUTATHIONE S-TRANSFERASE KAPPA 1"/>
    <property type="match status" value="1"/>
</dbReference>
<dbReference type="GO" id="GO:0005739">
    <property type="term" value="C:mitochondrion"/>
    <property type="evidence" value="ECO:0007669"/>
    <property type="project" value="TreeGrafter"/>
</dbReference>
<dbReference type="Proteomes" id="UP000095280">
    <property type="component" value="Unplaced"/>
</dbReference>
<dbReference type="EC" id="2.5.1.18" evidence="2"/>
<dbReference type="SUPFAM" id="SSF52833">
    <property type="entry name" value="Thioredoxin-like"/>
    <property type="match status" value="2"/>
</dbReference>
<evidence type="ECO:0000256" key="3">
    <source>
        <dbReference type="ARBA" id="ARBA00022679"/>
    </source>
</evidence>
<protein>
    <recommendedName>
        <fullName evidence="5">Glutathione S-transferase kappa 1</fullName>
        <ecNumber evidence="2">2.5.1.18</ecNumber>
    </recommendedName>
    <alternativeName>
        <fullName evidence="6">GST class-kappa</fullName>
    </alternativeName>
</protein>
<accession>A0A1I8JGA1</accession>